<keyword evidence="15" id="KW-1185">Reference proteome</keyword>
<dbReference type="Gene3D" id="1.25.40.210">
    <property type="entry name" value="Telomere repeat-binding factor, dimerisation domain"/>
    <property type="match status" value="1"/>
</dbReference>
<keyword evidence="2" id="KW-0158">Chromosome</keyword>
<dbReference type="GO" id="GO:0071532">
    <property type="term" value="F:ankyrin repeat binding"/>
    <property type="evidence" value="ECO:0007669"/>
    <property type="project" value="TreeGrafter"/>
</dbReference>
<protein>
    <submittedName>
        <fullName evidence="14">Uncharacterized protein</fullName>
    </submittedName>
</protein>
<dbReference type="SUPFAM" id="SSF46689">
    <property type="entry name" value="Homeodomain-like"/>
    <property type="match status" value="1"/>
</dbReference>
<dbReference type="GO" id="GO:0098505">
    <property type="term" value="F:G-rich strand telomeric DNA binding"/>
    <property type="evidence" value="ECO:0007669"/>
    <property type="project" value="TreeGrafter"/>
</dbReference>
<dbReference type="GO" id="GO:0008017">
    <property type="term" value="F:microtubule binding"/>
    <property type="evidence" value="ECO:0007669"/>
    <property type="project" value="TreeGrafter"/>
</dbReference>
<dbReference type="Ensembl" id="ENSOTST00005194249.1">
    <property type="protein sequence ID" value="ENSOTSP00005151212.1"/>
    <property type="gene ID" value="ENSOTSG00005058250.1"/>
</dbReference>
<dbReference type="Proteomes" id="UP000694402">
    <property type="component" value="Unassembled WGS sequence"/>
</dbReference>
<evidence type="ECO:0000256" key="10">
    <source>
        <dbReference type="SAM" id="MobiDB-lite"/>
    </source>
</evidence>
<dbReference type="PANTHER" id="PTHR46734:SF1">
    <property type="entry name" value="TELOMERIC REPEAT-BINDING FACTOR 1"/>
    <property type="match status" value="1"/>
</dbReference>
<dbReference type="PANTHER" id="PTHR46734">
    <property type="entry name" value="TELOMERIC REPEAT-BINDING FACTOR 1 TERF1"/>
    <property type="match status" value="1"/>
</dbReference>
<dbReference type="SMART" id="SM00717">
    <property type="entry name" value="SANT"/>
    <property type="match status" value="1"/>
</dbReference>
<feature type="domain" description="HTH myb-type" evidence="13">
    <location>
        <begin position="276"/>
        <end position="327"/>
    </location>
</feature>
<keyword evidence="11" id="KW-0812">Transmembrane</keyword>
<keyword evidence="3" id="KW-1017">Isopeptide bond</keyword>
<dbReference type="GO" id="GO:0003691">
    <property type="term" value="F:double-stranded telomeric DNA binding"/>
    <property type="evidence" value="ECO:0007669"/>
    <property type="project" value="TreeGrafter"/>
</dbReference>
<dbReference type="PROSITE" id="PS50090">
    <property type="entry name" value="MYB_LIKE"/>
    <property type="match status" value="1"/>
</dbReference>
<dbReference type="GO" id="GO:0008301">
    <property type="term" value="F:DNA binding, bending"/>
    <property type="evidence" value="ECO:0007669"/>
    <property type="project" value="TreeGrafter"/>
</dbReference>
<dbReference type="InterPro" id="IPR009057">
    <property type="entry name" value="Homeodomain-like_sf"/>
</dbReference>
<dbReference type="InterPro" id="IPR013867">
    <property type="entry name" value="Telomere_rpt-bd_fac_dimer_dom"/>
</dbReference>
<dbReference type="GO" id="GO:0003720">
    <property type="term" value="F:telomerase activity"/>
    <property type="evidence" value="ECO:0007669"/>
    <property type="project" value="TreeGrafter"/>
</dbReference>
<evidence type="ECO:0000256" key="9">
    <source>
        <dbReference type="ARBA" id="ARBA00023306"/>
    </source>
</evidence>
<sequence length="331" mass="37781">RGRCVQQTVPSPDGPMDADPNNRTLTITSTTDENVCFSDVTTVVKRWMIDFSFVSLCQFFKEGKFEEFNQTISTLETIIDGTPHLNTEQRQKRQICGFLARIMHGKHLDVSFDRDERLSPLMSAVGVWASQEETVADVTLFQHITNLLYVQVMIYCVGFLCSTFLLGTRAIFPSLRFQNLGIKLSLIVNKRDTYHPFLLNFSWNRLEFDSLSLSFSLSLSLSHMLFVHAVSTRLTFRRASSETTLNTTTLSNTTLNTNTTRKTHGVGQLELVSLMGRWPWDLDLALKAGVKRHGEGKWSRILQEHDFQGRTGVQLKDRWRVLKKAHKVNSS</sequence>
<dbReference type="GO" id="GO:0008156">
    <property type="term" value="P:negative regulation of DNA replication"/>
    <property type="evidence" value="ECO:0007669"/>
    <property type="project" value="TreeGrafter"/>
</dbReference>
<feature type="compositionally biased region" description="Polar residues" evidence="10">
    <location>
        <begin position="1"/>
        <end position="10"/>
    </location>
</feature>
<evidence type="ECO:0000259" key="12">
    <source>
        <dbReference type="PROSITE" id="PS50090"/>
    </source>
</evidence>
<dbReference type="GO" id="GO:0007004">
    <property type="term" value="P:telomere maintenance via telomerase"/>
    <property type="evidence" value="ECO:0007669"/>
    <property type="project" value="TreeGrafter"/>
</dbReference>
<evidence type="ECO:0000313" key="14">
    <source>
        <dbReference type="Ensembl" id="ENSOTSP00005151212.1"/>
    </source>
</evidence>
<comment type="subcellular location">
    <subcellularLocation>
        <location evidence="1">Chromosome</location>
        <location evidence="1">Telomere</location>
    </subcellularLocation>
</comment>
<dbReference type="GeneTree" id="ENSGT00940000155268"/>
<dbReference type="InterPro" id="IPR001005">
    <property type="entry name" value="SANT/Myb"/>
</dbReference>
<dbReference type="InterPro" id="IPR017357">
    <property type="entry name" value="TERF1/2"/>
</dbReference>
<keyword evidence="7" id="KW-0238">DNA-binding</keyword>
<proteinExistence type="predicted"/>
<dbReference type="GO" id="GO:0000783">
    <property type="term" value="C:nuclear telomere cap complex"/>
    <property type="evidence" value="ECO:0007669"/>
    <property type="project" value="TreeGrafter"/>
</dbReference>
<dbReference type="InterPro" id="IPR036507">
    <property type="entry name" value="Telomere_rpt-bd_fac_dimer_sf"/>
</dbReference>
<evidence type="ECO:0000256" key="8">
    <source>
        <dbReference type="ARBA" id="ARBA00023242"/>
    </source>
</evidence>
<evidence type="ECO:0000313" key="15">
    <source>
        <dbReference type="Proteomes" id="UP000694402"/>
    </source>
</evidence>
<keyword evidence="6" id="KW-0779">Telomere</keyword>
<keyword evidence="9" id="KW-0131">Cell cycle</keyword>
<keyword evidence="8" id="KW-0539">Nucleus</keyword>
<dbReference type="GO" id="GO:0042803">
    <property type="term" value="F:protein homodimerization activity"/>
    <property type="evidence" value="ECO:0007669"/>
    <property type="project" value="InterPro"/>
</dbReference>
<evidence type="ECO:0000256" key="11">
    <source>
        <dbReference type="SAM" id="Phobius"/>
    </source>
</evidence>
<dbReference type="InterPro" id="IPR017930">
    <property type="entry name" value="Myb_dom"/>
</dbReference>
<evidence type="ECO:0000259" key="13">
    <source>
        <dbReference type="PROSITE" id="PS51294"/>
    </source>
</evidence>
<evidence type="ECO:0000256" key="3">
    <source>
        <dbReference type="ARBA" id="ARBA00022499"/>
    </source>
</evidence>
<feature type="region of interest" description="Disordered" evidence="10">
    <location>
        <begin position="1"/>
        <end position="21"/>
    </location>
</feature>
<dbReference type="InterPro" id="IPR052450">
    <property type="entry name" value="TRBD-Containing_Protein"/>
</dbReference>
<dbReference type="Gene3D" id="1.10.10.60">
    <property type="entry name" value="Homeodomain-like"/>
    <property type="match status" value="1"/>
</dbReference>
<feature type="transmembrane region" description="Helical" evidence="11">
    <location>
        <begin position="152"/>
        <end position="172"/>
    </location>
</feature>
<gene>
    <name evidence="14" type="primary">TERF1</name>
</gene>
<name>A0AAZ3SDN2_ONCTS</name>
<evidence type="ECO:0000256" key="4">
    <source>
        <dbReference type="ARBA" id="ARBA00022553"/>
    </source>
</evidence>
<evidence type="ECO:0000256" key="1">
    <source>
        <dbReference type="ARBA" id="ARBA00004574"/>
    </source>
</evidence>
<dbReference type="GO" id="GO:1905839">
    <property type="term" value="P:negative regulation of telomeric D-loop disassembly"/>
    <property type="evidence" value="ECO:0007669"/>
    <property type="project" value="TreeGrafter"/>
</dbReference>
<dbReference type="SUPFAM" id="SSF63600">
    <property type="entry name" value="Telomeric repeat binding factor (TRF) dimerisation domain"/>
    <property type="match status" value="1"/>
</dbReference>
<evidence type="ECO:0000256" key="2">
    <source>
        <dbReference type="ARBA" id="ARBA00022454"/>
    </source>
</evidence>
<dbReference type="CDD" id="cd11660">
    <property type="entry name" value="SANT_TRF"/>
    <property type="match status" value="1"/>
</dbReference>
<reference evidence="15" key="1">
    <citation type="journal article" date="2018" name="PLoS ONE">
        <title>Chinook salmon (Oncorhynchus tshawytscha) genome and transcriptome.</title>
        <authorList>
            <person name="Christensen K.A."/>
            <person name="Leong J.S."/>
            <person name="Sakhrani D."/>
            <person name="Biagi C.A."/>
            <person name="Minkley D.R."/>
            <person name="Withler R.E."/>
            <person name="Rondeau E.B."/>
            <person name="Koop B.F."/>
            <person name="Devlin R.H."/>
        </authorList>
    </citation>
    <scope>NUCLEOTIDE SEQUENCE [LARGE SCALE GENOMIC DNA]</scope>
</reference>
<accession>A0AAZ3SDN2</accession>
<reference evidence="14" key="2">
    <citation type="submission" date="2025-08" db="UniProtKB">
        <authorList>
            <consortium name="Ensembl"/>
        </authorList>
    </citation>
    <scope>IDENTIFICATION</scope>
</reference>
<dbReference type="Pfam" id="PF08558">
    <property type="entry name" value="TRF"/>
    <property type="match status" value="1"/>
</dbReference>
<keyword evidence="5" id="KW-0832">Ubl conjugation</keyword>
<organism evidence="14 15">
    <name type="scientific">Oncorhynchus tshawytscha</name>
    <name type="common">Chinook salmon</name>
    <name type="synonym">Salmo tshawytscha</name>
    <dbReference type="NCBI Taxonomy" id="74940"/>
    <lineage>
        <taxon>Eukaryota</taxon>
        <taxon>Metazoa</taxon>
        <taxon>Chordata</taxon>
        <taxon>Craniata</taxon>
        <taxon>Vertebrata</taxon>
        <taxon>Euteleostomi</taxon>
        <taxon>Actinopterygii</taxon>
        <taxon>Neopterygii</taxon>
        <taxon>Teleostei</taxon>
        <taxon>Protacanthopterygii</taxon>
        <taxon>Salmoniformes</taxon>
        <taxon>Salmonidae</taxon>
        <taxon>Salmoninae</taxon>
        <taxon>Oncorhynchus</taxon>
    </lineage>
</organism>
<dbReference type="PIRSF" id="PIRSF038016">
    <property type="entry name" value="Telomere_bd-1_Pin2"/>
    <property type="match status" value="1"/>
</dbReference>
<keyword evidence="11" id="KW-1133">Transmembrane helix</keyword>
<dbReference type="Pfam" id="PF00249">
    <property type="entry name" value="Myb_DNA-binding"/>
    <property type="match status" value="1"/>
</dbReference>
<keyword evidence="11" id="KW-0472">Membrane</keyword>
<evidence type="ECO:0000256" key="5">
    <source>
        <dbReference type="ARBA" id="ARBA00022843"/>
    </source>
</evidence>
<evidence type="ECO:0000256" key="6">
    <source>
        <dbReference type="ARBA" id="ARBA00022895"/>
    </source>
</evidence>
<evidence type="ECO:0000256" key="7">
    <source>
        <dbReference type="ARBA" id="ARBA00023125"/>
    </source>
</evidence>
<dbReference type="AlphaFoldDB" id="A0AAZ3SDN2"/>
<feature type="domain" description="Myb-like" evidence="12">
    <location>
        <begin position="276"/>
        <end position="323"/>
    </location>
</feature>
<reference evidence="14" key="3">
    <citation type="submission" date="2025-09" db="UniProtKB">
        <authorList>
            <consortium name="Ensembl"/>
        </authorList>
    </citation>
    <scope>IDENTIFICATION</scope>
</reference>
<dbReference type="GO" id="GO:0005654">
    <property type="term" value="C:nucleoplasm"/>
    <property type="evidence" value="ECO:0007669"/>
    <property type="project" value="UniProtKB-ARBA"/>
</dbReference>
<dbReference type="PROSITE" id="PS51294">
    <property type="entry name" value="HTH_MYB"/>
    <property type="match status" value="1"/>
</dbReference>
<keyword evidence="4" id="KW-0597">Phosphoprotein</keyword>